<keyword evidence="2 3" id="KW-0539">Nucleus</keyword>
<dbReference type="SMART" id="SM00339">
    <property type="entry name" value="FH"/>
    <property type="match status" value="1"/>
</dbReference>
<dbReference type="InterPro" id="IPR001766">
    <property type="entry name" value="Fork_head_dom"/>
</dbReference>
<accession>A0A834XRP0</accession>
<dbReference type="GO" id="GO:0030154">
    <property type="term" value="P:cell differentiation"/>
    <property type="evidence" value="ECO:0007669"/>
    <property type="project" value="TreeGrafter"/>
</dbReference>
<dbReference type="FunFam" id="1.10.10.10:FF:000598">
    <property type="entry name" value="forkhead box protein I1 isoform X2"/>
    <property type="match status" value="1"/>
</dbReference>
<feature type="domain" description="Fork-head" evidence="4">
    <location>
        <begin position="13"/>
        <end position="109"/>
    </location>
</feature>
<dbReference type="InterPro" id="IPR030456">
    <property type="entry name" value="TF_fork_head_CS_2"/>
</dbReference>
<dbReference type="PANTHER" id="PTHR11829">
    <property type="entry name" value="FORKHEAD BOX PROTEIN"/>
    <property type="match status" value="1"/>
</dbReference>
<sequence>MPRPSRDTYGDQKPPYSYISLTAMAIWSSRDKMLPLAEIYKFIADRFPYYRKDTRRWQNSLRHNLSFNDCFIKVPRNPHTNPPGKGAYWALHPAALSMFENGSYLRRRKRFKLPKECKNDSKLLSEHTSKLTTVSSIDYHHNSYYQTNQYHNQSIALTQQQLDFLNMTSGLKHKIRKIPNLLLNNDDDKIIKNNDDTTSELFMEKKLNTIRPKTLVNSSKSFNIDSIIETSNSNDQRPTRDADVRVPIPEINSQNLLAWHNSSTQYHPISNPLVNYPLHLHQAAAVYALATANIFASQKFQNIHEIGSTTSPFYNIYPGLLHLEQSHFLSAYQDATFGQSSTSSMRNLTAPLLPTNHIPIINSPHLEITEIPSFSSSDISNDLSPT</sequence>
<dbReference type="PROSITE" id="PS50039">
    <property type="entry name" value="FORK_HEAD_3"/>
    <property type="match status" value="1"/>
</dbReference>
<protein>
    <recommendedName>
        <fullName evidence="4">Fork-head domain-containing protein</fullName>
    </recommendedName>
</protein>
<dbReference type="Proteomes" id="UP000639338">
    <property type="component" value="Unassembled WGS sequence"/>
</dbReference>
<dbReference type="PROSITE" id="PS00658">
    <property type="entry name" value="FORK_HEAD_2"/>
    <property type="match status" value="1"/>
</dbReference>
<dbReference type="InterPro" id="IPR036390">
    <property type="entry name" value="WH_DNA-bd_sf"/>
</dbReference>
<reference evidence="5 6" key="1">
    <citation type="submission" date="2020-08" db="EMBL/GenBank/DDBJ databases">
        <title>Aphidius gifuensis genome sequencing and assembly.</title>
        <authorList>
            <person name="Du Z."/>
        </authorList>
    </citation>
    <scope>NUCLEOTIDE SEQUENCE [LARGE SCALE GENOMIC DNA]</scope>
    <source>
        <strain evidence="5">YNYX2018</strain>
        <tissue evidence="5">Adults</tissue>
    </source>
</reference>
<comment type="caution">
    <text evidence="5">The sequence shown here is derived from an EMBL/GenBank/DDBJ whole genome shotgun (WGS) entry which is preliminary data.</text>
</comment>
<proteinExistence type="predicted"/>
<dbReference type="InterPro" id="IPR050211">
    <property type="entry name" value="FOX_domain-containing"/>
</dbReference>
<dbReference type="GO" id="GO:0009653">
    <property type="term" value="P:anatomical structure morphogenesis"/>
    <property type="evidence" value="ECO:0007669"/>
    <property type="project" value="TreeGrafter"/>
</dbReference>
<dbReference type="InterPro" id="IPR036388">
    <property type="entry name" value="WH-like_DNA-bd_sf"/>
</dbReference>
<dbReference type="PANTHER" id="PTHR11829:SF377">
    <property type="entry name" value="FORK HEAD DOMAIN-CONTAINING PROTEIN FD4-RELATED"/>
    <property type="match status" value="1"/>
</dbReference>
<dbReference type="InterPro" id="IPR018122">
    <property type="entry name" value="TF_fork_head_CS_1"/>
</dbReference>
<feature type="DNA-binding region" description="Fork-head" evidence="3">
    <location>
        <begin position="13"/>
        <end position="109"/>
    </location>
</feature>
<evidence type="ECO:0000313" key="5">
    <source>
        <dbReference type="EMBL" id="KAF7990039.1"/>
    </source>
</evidence>
<dbReference type="GO" id="GO:0005634">
    <property type="term" value="C:nucleus"/>
    <property type="evidence" value="ECO:0007669"/>
    <property type="project" value="UniProtKB-SubCell"/>
</dbReference>
<organism evidence="5 6">
    <name type="scientific">Aphidius gifuensis</name>
    <name type="common">Parasitoid wasp</name>
    <dbReference type="NCBI Taxonomy" id="684658"/>
    <lineage>
        <taxon>Eukaryota</taxon>
        <taxon>Metazoa</taxon>
        <taxon>Ecdysozoa</taxon>
        <taxon>Arthropoda</taxon>
        <taxon>Hexapoda</taxon>
        <taxon>Insecta</taxon>
        <taxon>Pterygota</taxon>
        <taxon>Neoptera</taxon>
        <taxon>Endopterygota</taxon>
        <taxon>Hymenoptera</taxon>
        <taxon>Apocrita</taxon>
        <taxon>Ichneumonoidea</taxon>
        <taxon>Braconidae</taxon>
        <taxon>Aphidiinae</taxon>
        <taxon>Aphidius</taxon>
    </lineage>
</organism>
<evidence type="ECO:0000256" key="3">
    <source>
        <dbReference type="PROSITE-ProRule" id="PRU00089"/>
    </source>
</evidence>
<dbReference type="GO" id="GO:0000981">
    <property type="term" value="F:DNA-binding transcription factor activity, RNA polymerase II-specific"/>
    <property type="evidence" value="ECO:0007669"/>
    <property type="project" value="TreeGrafter"/>
</dbReference>
<dbReference type="PRINTS" id="PR00053">
    <property type="entry name" value="FORKHEAD"/>
</dbReference>
<dbReference type="PROSITE" id="PS00657">
    <property type="entry name" value="FORK_HEAD_1"/>
    <property type="match status" value="1"/>
</dbReference>
<keyword evidence="1 3" id="KW-0238">DNA-binding</keyword>
<evidence type="ECO:0000313" key="6">
    <source>
        <dbReference type="Proteomes" id="UP000639338"/>
    </source>
</evidence>
<evidence type="ECO:0000259" key="4">
    <source>
        <dbReference type="PROSITE" id="PS50039"/>
    </source>
</evidence>
<dbReference type="AlphaFoldDB" id="A0A834XRP0"/>
<evidence type="ECO:0000256" key="2">
    <source>
        <dbReference type="ARBA" id="ARBA00023242"/>
    </source>
</evidence>
<evidence type="ECO:0000256" key="1">
    <source>
        <dbReference type="ARBA" id="ARBA00023125"/>
    </source>
</evidence>
<dbReference type="SUPFAM" id="SSF46785">
    <property type="entry name" value="Winged helix' DNA-binding domain"/>
    <property type="match status" value="1"/>
</dbReference>
<dbReference type="Gene3D" id="1.10.10.10">
    <property type="entry name" value="Winged helix-like DNA-binding domain superfamily/Winged helix DNA-binding domain"/>
    <property type="match status" value="1"/>
</dbReference>
<dbReference type="GO" id="GO:0000978">
    <property type="term" value="F:RNA polymerase II cis-regulatory region sequence-specific DNA binding"/>
    <property type="evidence" value="ECO:0007669"/>
    <property type="project" value="TreeGrafter"/>
</dbReference>
<dbReference type="EMBL" id="JACMRX010000005">
    <property type="protein sequence ID" value="KAF7990039.1"/>
    <property type="molecule type" value="Genomic_DNA"/>
</dbReference>
<dbReference type="OrthoDB" id="5954824at2759"/>
<gene>
    <name evidence="5" type="ORF">HCN44_008713</name>
</gene>
<keyword evidence="6" id="KW-1185">Reference proteome</keyword>
<dbReference type="Pfam" id="PF00250">
    <property type="entry name" value="Forkhead"/>
    <property type="match status" value="1"/>
</dbReference>
<comment type="subcellular location">
    <subcellularLocation>
        <location evidence="3">Nucleus</location>
    </subcellularLocation>
</comment>
<name>A0A834XRP0_APHGI</name>